<reference evidence="2 3" key="1">
    <citation type="submission" date="2017-10" db="EMBL/GenBank/DDBJ databases">
        <title>Comparative genomics between pathogenic Norcardia.</title>
        <authorList>
            <person name="Zeng L."/>
        </authorList>
    </citation>
    <scope>NUCLEOTIDE SEQUENCE [LARGE SCALE GENOMIC DNA]</scope>
    <source>
        <strain evidence="2 3">NC_YFY_NT001</strain>
    </source>
</reference>
<protein>
    <submittedName>
        <fullName evidence="2">Uncharacterized protein</fullName>
    </submittedName>
</protein>
<feature type="region of interest" description="Disordered" evidence="1">
    <location>
        <begin position="50"/>
        <end position="91"/>
    </location>
</feature>
<name>A0A291RF96_9NOCA</name>
<evidence type="ECO:0000313" key="2">
    <source>
        <dbReference type="EMBL" id="ATL66233.1"/>
    </source>
</evidence>
<sequence>MVDFADPTRLVAYGARGRVRVHRLTRDMFLPNMIERDSAIRVARVDGDDDLADVRPCSPDELNMADADRTDAASPSTGPYVPGGGVREWRL</sequence>
<accession>A0A291RF96</accession>
<proteinExistence type="predicted"/>
<evidence type="ECO:0000313" key="3">
    <source>
        <dbReference type="Proteomes" id="UP000221961"/>
    </source>
</evidence>
<feature type="compositionally biased region" description="Gly residues" evidence="1">
    <location>
        <begin position="81"/>
        <end position="91"/>
    </location>
</feature>
<dbReference type="EMBL" id="CP023778">
    <property type="protein sequence ID" value="ATL66233.1"/>
    <property type="molecule type" value="Genomic_DNA"/>
</dbReference>
<evidence type="ECO:0000256" key="1">
    <source>
        <dbReference type="SAM" id="MobiDB-lite"/>
    </source>
</evidence>
<organism evidence="2 3">
    <name type="scientific">Nocardia terpenica</name>
    <dbReference type="NCBI Taxonomy" id="455432"/>
    <lineage>
        <taxon>Bacteria</taxon>
        <taxon>Bacillati</taxon>
        <taxon>Actinomycetota</taxon>
        <taxon>Actinomycetes</taxon>
        <taxon>Mycobacteriales</taxon>
        <taxon>Nocardiaceae</taxon>
        <taxon>Nocardia</taxon>
    </lineage>
</organism>
<dbReference type="Proteomes" id="UP000221961">
    <property type="component" value="Chromosome"/>
</dbReference>
<gene>
    <name evidence="2" type="ORF">CRH09_08495</name>
</gene>
<dbReference type="AlphaFoldDB" id="A0A291RF96"/>
<dbReference type="KEGG" id="ntp:CRH09_08495"/>